<gene>
    <name evidence="2" type="ORF">CROS1456_LOCUS2494</name>
</gene>
<feature type="compositionally biased region" description="Basic and acidic residues" evidence="1">
    <location>
        <begin position="47"/>
        <end position="63"/>
    </location>
</feature>
<evidence type="ECO:0000313" key="2">
    <source>
        <dbReference type="EMBL" id="CAE0189423.1"/>
    </source>
</evidence>
<organism evidence="2">
    <name type="scientific">Chloropicon roscoffensis</name>
    <dbReference type="NCBI Taxonomy" id="1461544"/>
    <lineage>
        <taxon>Eukaryota</taxon>
        <taxon>Viridiplantae</taxon>
        <taxon>Chlorophyta</taxon>
        <taxon>Chloropicophyceae</taxon>
        <taxon>Chloropicales</taxon>
        <taxon>Chloropicaceae</taxon>
        <taxon>Chloropicon</taxon>
    </lineage>
</organism>
<feature type="compositionally biased region" description="Low complexity" evidence="1">
    <location>
        <begin position="688"/>
        <end position="700"/>
    </location>
</feature>
<feature type="region of interest" description="Disordered" evidence="1">
    <location>
        <begin position="199"/>
        <end position="272"/>
    </location>
</feature>
<evidence type="ECO:0000256" key="1">
    <source>
        <dbReference type="SAM" id="MobiDB-lite"/>
    </source>
</evidence>
<sequence length="780" mass="86738">MTPGPMSTEDPAAPQAEEAQGFASRPRRSCRDRKPALFTYQTAGQTHDFDSDSGKDDASNDRRGRGRSRNRRNKKRKKGEKATSTSSKETKTKNTFITKPVRSVPLKPILEEDAEMHRSHLSPLLGGSEFARMPEFAGVFDFFSRFGRDVHSKCCEFLEKHSRREREVYPQESLAAYDDNRIFSSVFFTPRQLLRGLTLNSPEEASHPNGDVEGRAMAKEEEKAPKEEEEVPEAGSTGVKREPGSEGGLAAESAENDDEVDGDDEEEEEEGEYDAELLADIHVMLLRGIHPRVRLPPNRVNWLDHVARDASSSWHLVCPHLPFPSLFQANDGAFNRSKEEDQDFVWRAYYHHTTPRERLHILSFLCELCCERHPAISARLEAAVQNHQLTKRAREIAAAMEPGDQSVEVTIAGKTHKLIAGMEFAEDMRLGEVYATDLYGRRYWLLNLYPEQGHCFLVRESHPVSSRAWEGDVAEPEPMWEVVCSSASEFLKFGRKHCSEGSHQLFDAEVSDTFTGGEVALAIAEHREHAKRVRAAQQRLRSQLGSAAVSAGFYESAFETNEEGARRSRRRTKAVSYAEMEADFDAQIETAVRVQQERRTSVRSRRPPATRREVLSSWSDEEALPSWDGGGGNDHGGGGSRSPRAPRDSVLAPAPRGMILEDAEDGEIGIEDQGLRVAPGSGGPPSQPSGAPSAATPASSLLRYSPHHSPFRSPADLLAKDEEAVAGEGEDEEAGAESGSEYLAETEDEEESESAEGRRRGGRYRGLPESPDSEGWRSWR</sequence>
<accession>A0A7S3C9T9</accession>
<feature type="compositionally biased region" description="Acidic residues" evidence="1">
    <location>
        <begin position="744"/>
        <end position="754"/>
    </location>
</feature>
<protein>
    <submittedName>
        <fullName evidence="2">Uncharacterized protein</fullName>
    </submittedName>
</protein>
<dbReference type="AlphaFoldDB" id="A0A7S3C9T9"/>
<name>A0A7S3C9T9_9CHLO</name>
<dbReference type="EMBL" id="HBHZ01003222">
    <property type="protein sequence ID" value="CAE0189423.1"/>
    <property type="molecule type" value="Transcribed_RNA"/>
</dbReference>
<feature type="compositionally biased region" description="Basic and acidic residues" evidence="1">
    <location>
        <begin position="204"/>
        <end position="226"/>
    </location>
</feature>
<feature type="compositionally biased region" description="Low complexity" evidence="1">
    <location>
        <begin position="11"/>
        <end position="20"/>
    </location>
</feature>
<feature type="compositionally biased region" description="Gly residues" evidence="1">
    <location>
        <begin position="628"/>
        <end position="640"/>
    </location>
</feature>
<feature type="region of interest" description="Disordered" evidence="1">
    <location>
        <begin position="596"/>
        <end position="780"/>
    </location>
</feature>
<feature type="compositionally biased region" description="Acidic residues" evidence="1">
    <location>
        <begin position="254"/>
        <end position="272"/>
    </location>
</feature>
<proteinExistence type="predicted"/>
<feature type="region of interest" description="Disordered" evidence="1">
    <location>
        <begin position="1"/>
        <end position="97"/>
    </location>
</feature>
<feature type="compositionally biased region" description="Basic residues" evidence="1">
    <location>
        <begin position="64"/>
        <end position="79"/>
    </location>
</feature>
<reference evidence="2" key="1">
    <citation type="submission" date="2021-01" db="EMBL/GenBank/DDBJ databases">
        <authorList>
            <person name="Corre E."/>
            <person name="Pelletier E."/>
            <person name="Niang G."/>
            <person name="Scheremetjew M."/>
            <person name="Finn R."/>
            <person name="Kale V."/>
            <person name="Holt S."/>
            <person name="Cochrane G."/>
            <person name="Meng A."/>
            <person name="Brown T."/>
            <person name="Cohen L."/>
        </authorList>
    </citation>
    <scope>NUCLEOTIDE SEQUENCE</scope>
    <source>
        <strain evidence="2">RCC1871</strain>
    </source>
</reference>
<feature type="compositionally biased region" description="Acidic residues" evidence="1">
    <location>
        <begin position="724"/>
        <end position="735"/>
    </location>
</feature>
<feature type="compositionally biased region" description="Acidic residues" evidence="1">
    <location>
        <begin position="661"/>
        <end position="670"/>
    </location>
</feature>